<organism evidence="13">
    <name type="scientific">Fonticula alba</name>
    <name type="common">Slime mold</name>
    <dbReference type="NCBI Taxonomy" id="691883"/>
    <lineage>
        <taxon>Eukaryota</taxon>
        <taxon>Rotosphaerida</taxon>
        <taxon>Fonticulaceae</taxon>
        <taxon>Fonticula</taxon>
    </lineage>
</organism>
<dbReference type="FunFam" id="3.30.559.10:FF:000002">
    <property type="entry name" value="carnitine O-palmitoyltransferase 1, liver isoform"/>
    <property type="match status" value="1"/>
</dbReference>
<evidence type="ECO:0000256" key="6">
    <source>
        <dbReference type="ARBA" id="ARBA00022989"/>
    </source>
</evidence>
<feature type="active site" description="Proton acceptor" evidence="10">
    <location>
        <position position="496"/>
    </location>
</feature>
<dbReference type="GO" id="GO:0004095">
    <property type="term" value="F:carnitine O-palmitoyltransferase activity"/>
    <property type="evidence" value="ECO:0007669"/>
    <property type="project" value="TreeGrafter"/>
</dbReference>
<keyword evidence="8" id="KW-0472">Membrane</keyword>
<dbReference type="eggNOG" id="KOG3716">
    <property type="taxonomic scope" value="Eukaryota"/>
</dbReference>
<comment type="similarity">
    <text evidence="2 11">Belongs to the carnitine/choline acetyltransferase family.</text>
</comment>
<evidence type="ECO:0000256" key="11">
    <source>
        <dbReference type="RuleBase" id="RU003801"/>
    </source>
</evidence>
<keyword evidence="3 11" id="KW-0808">Transferase</keyword>
<dbReference type="InterPro" id="IPR039551">
    <property type="entry name" value="Cho/carn_acyl_trans"/>
</dbReference>
<evidence type="ECO:0000256" key="5">
    <source>
        <dbReference type="ARBA" id="ARBA00022832"/>
    </source>
</evidence>
<evidence type="ECO:0000256" key="2">
    <source>
        <dbReference type="ARBA" id="ARBA00005232"/>
    </source>
</evidence>
<dbReference type="InterPro" id="IPR042231">
    <property type="entry name" value="Cho/carn_acyl_trans_2"/>
</dbReference>
<keyword evidence="5" id="KW-0276">Fatty acid metabolism</keyword>
<keyword evidence="4" id="KW-0812">Transmembrane</keyword>
<evidence type="ECO:0000256" key="4">
    <source>
        <dbReference type="ARBA" id="ARBA00022692"/>
    </source>
</evidence>
<dbReference type="AlphaFoldDB" id="A0A058Z4Y4"/>
<dbReference type="GO" id="GO:0009437">
    <property type="term" value="P:carnitine metabolic process"/>
    <property type="evidence" value="ECO:0007669"/>
    <property type="project" value="TreeGrafter"/>
</dbReference>
<evidence type="ECO:0000259" key="12">
    <source>
        <dbReference type="Pfam" id="PF00755"/>
    </source>
</evidence>
<evidence type="ECO:0000256" key="3">
    <source>
        <dbReference type="ARBA" id="ARBA00022679"/>
    </source>
</evidence>
<dbReference type="InterPro" id="IPR023213">
    <property type="entry name" value="CAT-like_dom_sf"/>
</dbReference>
<dbReference type="PANTHER" id="PTHR22589:SF31">
    <property type="entry name" value="CARNITINE O-PALMITOYLTRANSFERASE"/>
    <property type="match status" value="1"/>
</dbReference>
<comment type="subcellular location">
    <subcellularLocation>
        <location evidence="1">Membrane</location>
        <topology evidence="1">Multi-pass membrane protein</topology>
    </subcellularLocation>
</comment>
<accession>A0A058Z4Y4</accession>
<protein>
    <recommendedName>
        <fullName evidence="12">Choline/carnitine acyltransferase domain-containing protein</fullName>
    </recommendedName>
</protein>
<dbReference type="Gene3D" id="3.30.559.70">
    <property type="entry name" value="Choline/Carnitine o-acyltransferase, domain 2"/>
    <property type="match status" value="1"/>
</dbReference>
<dbReference type="Gene3D" id="3.30.559.10">
    <property type="entry name" value="Chloramphenicol acetyltransferase-like domain"/>
    <property type="match status" value="1"/>
</dbReference>
<name>A0A058Z4Y4_FONAL</name>
<feature type="domain" description="Choline/carnitine acyltransferase" evidence="12">
    <location>
        <begin position="200"/>
        <end position="782"/>
    </location>
</feature>
<dbReference type="PROSITE" id="PS00440">
    <property type="entry name" value="ACYLTRANSF_C_2"/>
    <property type="match status" value="1"/>
</dbReference>
<evidence type="ECO:0000256" key="9">
    <source>
        <dbReference type="ARBA" id="ARBA00023315"/>
    </source>
</evidence>
<evidence type="ECO:0000256" key="7">
    <source>
        <dbReference type="ARBA" id="ARBA00023098"/>
    </source>
</evidence>
<dbReference type="Proteomes" id="UP000030693">
    <property type="component" value="Unassembled WGS sequence"/>
</dbReference>
<dbReference type="Gene3D" id="6.10.250.1760">
    <property type="match status" value="1"/>
</dbReference>
<keyword evidence="14" id="KW-1185">Reference proteome</keyword>
<reference evidence="13" key="1">
    <citation type="submission" date="2013-04" db="EMBL/GenBank/DDBJ databases">
        <title>The Genome Sequence of Fonticula alba ATCC 38817.</title>
        <authorList>
            <consortium name="The Broad Institute Genomics Platform"/>
            <person name="Russ C."/>
            <person name="Cuomo C."/>
            <person name="Burger G."/>
            <person name="Gray M.W."/>
            <person name="Holland P.W.H."/>
            <person name="King N."/>
            <person name="Lang F.B.F."/>
            <person name="Roger A.J."/>
            <person name="Ruiz-Trillo I."/>
            <person name="Brown M."/>
            <person name="Walker B."/>
            <person name="Young S."/>
            <person name="Zeng Q."/>
            <person name="Gargeya S."/>
            <person name="Fitzgerald M."/>
            <person name="Haas B."/>
            <person name="Abouelleil A."/>
            <person name="Allen A.W."/>
            <person name="Alvarado L."/>
            <person name="Arachchi H.M."/>
            <person name="Berlin A.M."/>
            <person name="Chapman S.B."/>
            <person name="Gainer-Dewar J."/>
            <person name="Goldberg J."/>
            <person name="Griggs A."/>
            <person name="Gujja S."/>
            <person name="Hansen M."/>
            <person name="Howarth C."/>
            <person name="Imamovic A."/>
            <person name="Ireland A."/>
            <person name="Larimer J."/>
            <person name="McCowan C."/>
            <person name="Murphy C."/>
            <person name="Pearson M."/>
            <person name="Poon T.W."/>
            <person name="Priest M."/>
            <person name="Roberts A."/>
            <person name="Saif S."/>
            <person name="Shea T."/>
            <person name="Sisk P."/>
            <person name="Sykes S."/>
            <person name="Wortman J."/>
            <person name="Nusbaum C."/>
            <person name="Birren B."/>
        </authorList>
    </citation>
    <scope>NUCLEOTIDE SEQUENCE [LARGE SCALE GENOMIC DNA]</scope>
    <source>
        <strain evidence="13">ATCC 38817</strain>
    </source>
</reference>
<keyword evidence="6" id="KW-1133">Transmembrane helix</keyword>
<dbReference type="PANTHER" id="PTHR22589">
    <property type="entry name" value="CARNITINE O-ACYLTRANSFERASE"/>
    <property type="match status" value="1"/>
</dbReference>
<dbReference type="GO" id="GO:0006631">
    <property type="term" value="P:fatty acid metabolic process"/>
    <property type="evidence" value="ECO:0007669"/>
    <property type="project" value="UniProtKB-KW"/>
</dbReference>
<evidence type="ECO:0000313" key="14">
    <source>
        <dbReference type="Proteomes" id="UP000030693"/>
    </source>
</evidence>
<keyword evidence="9 11" id="KW-0012">Acyltransferase</keyword>
<gene>
    <name evidence="13" type="ORF">H696_03767</name>
</gene>
<evidence type="ECO:0000313" key="13">
    <source>
        <dbReference type="EMBL" id="KCV69335.1"/>
    </source>
</evidence>
<dbReference type="GO" id="GO:0016020">
    <property type="term" value="C:membrane"/>
    <property type="evidence" value="ECO:0007669"/>
    <property type="project" value="UniProtKB-SubCell"/>
</dbReference>
<dbReference type="OMA" id="KMDGTPT"/>
<sequence>MAEARSAVSYRAQPANLSFEVTDNEIVFRLSKNAVPSLVTSVTSSATRRLIRVRNIISNALYPYPAWQWAALAAAPAALMLTEHGSPASAPEAVRSVLDAARHHLDRMEDWLPKELPREVSVGAVALATGTAAVLLMSYTRKALLRALLHYQGWIYDTKGTSTTTMIWGVLVQLLSGHHMFKLLRPSALTYSNQSSLPRLPVPALADTCRRYLASVQPILSPEEFSKMETLCADFERHEGRRLQRYCVAKSWVTPNYVTDWWEKYVYLNGRDPIVVNSNYYILDLKAEPPTHRQAARTASVVWRCLDVKYKLDREQYAPMVVRGTVPMCMWQFERTFSTTRIPGVECDTLRTFPESKHIAVLRRGHWYTVEVLDGAGSRPIAPRELEIQFNWIIDHADRHAKPPTEAEASIAALTADNRTEWAKVRSMYFSSHINASSLAMIESSIFVVALEHETPTDLSSTARSLFHGDGRTRWADKSFMLITYPNGRMGLHCEHSWADAPVIGFVVEMSLQVGEYMEKDTFFTKDGHCAITGPLRPRAPPTPLMWDFSMRAEEAIMASFARAQNLVSDVELEVVVFSDFGKGFIKQCRVSPDAFLQMALQLAYFRESQGQFVLTYESSMTRLFLHGRTETVRPVTHPSANFVRAFFDPAVSNKERIRLLSLAADNHQNLYRDAMTGKGVDRHLFALYVMSKGLNVRSPFLEAALSMKWKLSTSQQPQNQTGMLNLRKYPDLLSYGGGFGPVTDDGYGVSYMVADDDGLSFHISCKRSCPDTDSRRFAAHLIQSLRELRQMFEDAKNE</sequence>
<dbReference type="GO" id="GO:0005739">
    <property type="term" value="C:mitochondrion"/>
    <property type="evidence" value="ECO:0007669"/>
    <property type="project" value="TreeGrafter"/>
</dbReference>
<dbReference type="EMBL" id="KB932206">
    <property type="protein sequence ID" value="KCV69335.1"/>
    <property type="molecule type" value="Genomic_DNA"/>
</dbReference>
<proteinExistence type="inferred from homology"/>
<dbReference type="RefSeq" id="XP_009495900.1">
    <property type="nucleotide sequence ID" value="XM_009497625.1"/>
</dbReference>
<dbReference type="STRING" id="691883.A0A058Z4Y4"/>
<evidence type="ECO:0000256" key="8">
    <source>
        <dbReference type="ARBA" id="ARBA00023136"/>
    </source>
</evidence>
<evidence type="ECO:0000256" key="10">
    <source>
        <dbReference type="PIRSR" id="PIRSR600542-1"/>
    </source>
</evidence>
<keyword evidence="7" id="KW-0443">Lipid metabolism</keyword>
<dbReference type="SUPFAM" id="SSF52777">
    <property type="entry name" value="CoA-dependent acyltransferases"/>
    <property type="match status" value="2"/>
</dbReference>
<dbReference type="OrthoDB" id="240216at2759"/>
<dbReference type="InterPro" id="IPR000542">
    <property type="entry name" value="Carn_acyl_trans"/>
</dbReference>
<dbReference type="GeneID" id="20528492"/>
<dbReference type="Pfam" id="PF00755">
    <property type="entry name" value="Carn_acyltransf"/>
    <property type="match status" value="1"/>
</dbReference>
<evidence type="ECO:0000256" key="1">
    <source>
        <dbReference type="ARBA" id="ARBA00004141"/>
    </source>
</evidence>